<dbReference type="EMBL" id="SGPM01000311">
    <property type="protein sequence ID" value="THH26784.1"/>
    <property type="molecule type" value="Genomic_DNA"/>
</dbReference>
<dbReference type="Proteomes" id="UP000308730">
    <property type="component" value="Unassembled WGS sequence"/>
</dbReference>
<dbReference type="OrthoDB" id="3261851at2759"/>
<protein>
    <submittedName>
        <fullName evidence="1">Uncharacterized protein</fullName>
    </submittedName>
</protein>
<organism evidence="1 2">
    <name type="scientific">Antrodiella citrinella</name>
    <dbReference type="NCBI Taxonomy" id="2447956"/>
    <lineage>
        <taxon>Eukaryota</taxon>
        <taxon>Fungi</taxon>
        <taxon>Dikarya</taxon>
        <taxon>Basidiomycota</taxon>
        <taxon>Agaricomycotina</taxon>
        <taxon>Agaricomycetes</taxon>
        <taxon>Polyporales</taxon>
        <taxon>Steccherinaceae</taxon>
        <taxon>Antrodiella</taxon>
    </lineage>
</organism>
<evidence type="ECO:0000313" key="2">
    <source>
        <dbReference type="Proteomes" id="UP000308730"/>
    </source>
</evidence>
<reference evidence="1 2" key="1">
    <citation type="submission" date="2019-02" db="EMBL/GenBank/DDBJ databases">
        <title>Genome sequencing of the rare red list fungi Antrodiella citrinella (Flaviporus citrinellus).</title>
        <authorList>
            <person name="Buettner E."/>
            <person name="Kellner H."/>
        </authorList>
    </citation>
    <scope>NUCLEOTIDE SEQUENCE [LARGE SCALE GENOMIC DNA]</scope>
    <source>
        <strain evidence="1 2">DSM 108506</strain>
    </source>
</reference>
<evidence type="ECO:0000313" key="1">
    <source>
        <dbReference type="EMBL" id="THH26784.1"/>
    </source>
</evidence>
<name>A0A4S4MLM2_9APHY</name>
<keyword evidence="2" id="KW-1185">Reference proteome</keyword>
<dbReference type="AlphaFoldDB" id="A0A4S4MLM2"/>
<proteinExistence type="predicted"/>
<accession>A0A4S4MLM2</accession>
<comment type="caution">
    <text evidence="1">The sequence shown here is derived from an EMBL/GenBank/DDBJ whole genome shotgun (WGS) entry which is preliminary data.</text>
</comment>
<sequence>MYPRNPPSQSDPPFLRTHLTSILSVPHTTFLHLPASMNNTRLGHGPIDLFSTRFANTFAMDATGLVCGQEVKKEGLKRALVGLRKVWGDEVNFEEEREEEEGESGERRISTAFSWTPRCATGTARVNASAT</sequence>
<gene>
    <name evidence="1" type="ORF">EUX98_g7403</name>
</gene>